<dbReference type="Pfam" id="PF13445">
    <property type="entry name" value="zf-RING_UBOX"/>
    <property type="match status" value="1"/>
</dbReference>
<name>K0TEJ0_THAOC</name>
<organism evidence="7 8">
    <name type="scientific">Thalassiosira oceanica</name>
    <name type="common">Marine diatom</name>
    <dbReference type="NCBI Taxonomy" id="159749"/>
    <lineage>
        <taxon>Eukaryota</taxon>
        <taxon>Sar</taxon>
        <taxon>Stramenopiles</taxon>
        <taxon>Ochrophyta</taxon>
        <taxon>Bacillariophyta</taxon>
        <taxon>Coscinodiscophyceae</taxon>
        <taxon>Thalassiosirophycidae</taxon>
        <taxon>Thalassiosirales</taxon>
        <taxon>Thalassiosiraceae</taxon>
        <taxon>Thalassiosira</taxon>
    </lineage>
</organism>
<evidence type="ECO:0000313" key="7">
    <source>
        <dbReference type="EMBL" id="EJK71916.1"/>
    </source>
</evidence>
<dbReference type="InterPro" id="IPR027370">
    <property type="entry name" value="Znf-RING_euk"/>
</dbReference>
<evidence type="ECO:0000256" key="2">
    <source>
        <dbReference type="ARBA" id="ARBA00022771"/>
    </source>
</evidence>
<evidence type="ECO:0000256" key="4">
    <source>
        <dbReference type="PROSITE-ProRule" id="PRU00175"/>
    </source>
</evidence>
<dbReference type="InterPro" id="IPR036770">
    <property type="entry name" value="Ankyrin_rpt-contain_sf"/>
</dbReference>
<feature type="compositionally biased region" description="Basic and acidic residues" evidence="5">
    <location>
        <begin position="453"/>
        <end position="463"/>
    </location>
</feature>
<evidence type="ECO:0000256" key="5">
    <source>
        <dbReference type="SAM" id="MobiDB-lite"/>
    </source>
</evidence>
<dbReference type="InterPro" id="IPR001841">
    <property type="entry name" value="Znf_RING"/>
</dbReference>
<dbReference type="SMART" id="SM00184">
    <property type="entry name" value="RING"/>
    <property type="match status" value="1"/>
</dbReference>
<evidence type="ECO:0000256" key="3">
    <source>
        <dbReference type="ARBA" id="ARBA00022833"/>
    </source>
</evidence>
<dbReference type="InterPro" id="IPR017907">
    <property type="entry name" value="Znf_RING_CS"/>
</dbReference>
<feature type="compositionally biased region" description="Basic residues" evidence="5">
    <location>
        <begin position="425"/>
        <end position="438"/>
    </location>
</feature>
<dbReference type="Proteomes" id="UP000266841">
    <property type="component" value="Unassembled WGS sequence"/>
</dbReference>
<proteinExistence type="predicted"/>
<protein>
    <recommendedName>
        <fullName evidence="6">RING-type domain-containing protein</fullName>
    </recommendedName>
</protein>
<accession>K0TEJ0</accession>
<dbReference type="GO" id="GO:0008270">
    <property type="term" value="F:zinc ion binding"/>
    <property type="evidence" value="ECO:0007669"/>
    <property type="project" value="UniProtKB-KW"/>
</dbReference>
<reference evidence="7 8" key="1">
    <citation type="journal article" date="2012" name="Genome Biol.">
        <title>Genome and low-iron response of an oceanic diatom adapted to chronic iron limitation.</title>
        <authorList>
            <person name="Lommer M."/>
            <person name="Specht M."/>
            <person name="Roy A.S."/>
            <person name="Kraemer L."/>
            <person name="Andreson R."/>
            <person name="Gutowska M.A."/>
            <person name="Wolf J."/>
            <person name="Bergner S.V."/>
            <person name="Schilhabel M.B."/>
            <person name="Klostermeier U.C."/>
            <person name="Beiko R.G."/>
            <person name="Rosenstiel P."/>
            <person name="Hippler M."/>
            <person name="Laroche J."/>
        </authorList>
    </citation>
    <scope>NUCLEOTIDE SEQUENCE [LARGE SCALE GENOMIC DNA]</scope>
    <source>
        <strain evidence="7 8">CCMP1005</strain>
    </source>
</reference>
<dbReference type="OrthoDB" id="6485315at2759"/>
<keyword evidence="2 4" id="KW-0863">Zinc-finger</keyword>
<dbReference type="PROSITE" id="PS50089">
    <property type="entry name" value="ZF_RING_2"/>
    <property type="match status" value="1"/>
</dbReference>
<dbReference type="Gene3D" id="3.30.40.10">
    <property type="entry name" value="Zinc/RING finger domain, C3HC4 (zinc finger)"/>
    <property type="match status" value="1"/>
</dbReference>
<dbReference type="EMBL" id="AGNL01006604">
    <property type="protein sequence ID" value="EJK71916.1"/>
    <property type="molecule type" value="Genomic_DNA"/>
</dbReference>
<sequence length="463" mass="51026">RFTKLVPAGSLWSQEVPVAVPPCPEKMEVTNECCGICLGEWADPVELPCGHTFCADCLSGWKSKYLYSLHHQDQRGRRCPLCRGTIPPSRDQIASIKMTKMVMKECFDKSDPRYESCARDVKEFEAEFGEDWEDTAIEYDNDGISLPLYIVNAMKSRNSRTVLQWLGRGNIKDRVNAKGGSIGNMGLLITAAMCEEYDLVNFLLLNGADANIINAAGLSVLTSLSYGMSGDFFKAIKILLSWGAELIVRGRQMTSQELKQLVVLNVREGNTAVANLISSELGGRRCKIVSTPNTLHDLVGKTCVVERHIKESGQYEVTVEFTNESLLLGADNLERCDRTPRDPGYFVECKNNRLIRRDFKSNEECRAFIANLGADEVGSAEADPDAEARAERAAADLLAELGLDDLEDPSTNATMKGAQSALPAGKKKKRGGKKKGRRRGESEFKHSGYARNARTEEHGSGLG</sequence>
<dbReference type="PROSITE" id="PS00518">
    <property type="entry name" value="ZF_RING_1"/>
    <property type="match status" value="1"/>
</dbReference>
<evidence type="ECO:0000256" key="1">
    <source>
        <dbReference type="ARBA" id="ARBA00022723"/>
    </source>
</evidence>
<feature type="domain" description="RING-type" evidence="6">
    <location>
        <begin position="34"/>
        <end position="83"/>
    </location>
</feature>
<keyword evidence="8" id="KW-1185">Reference proteome</keyword>
<dbReference type="AlphaFoldDB" id="K0TEJ0"/>
<feature type="region of interest" description="Disordered" evidence="5">
    <location>
        <begin position="404"/>
        <end position="463"/>
    </location>
</feature>
<dbReference type="InterPro" id="IPR013083">
    <property type="entry name" value="Znf_RING/FYVE/PHD"/>
</dbReference>
<evidence type="ECO:0000313" key="8">
    <source>
        <dbReference type="Proteomes" id="UP000266841"/>
    </source>
</evidence>
<keyword evidence="1" id="KW-0479">Metal-binding</keyword>
<feature type="non-terminal residue" evidence="7">
    <location>
        <position position="1"/>
    </location>
</feature>
<dbReference type="SUPFAM" id="SSF57850">
    <property type="entry name" value="RING/U-box"/>
    <property type="match status" value="1"/>
</dbReference>
<keyword evidence="3" id="KW-0862">Zinc</keyword>
<dbReference type="SUPFAM" id="SSF48403">
    <property type="entry name" value="Ankyrin repeat"/>
    <property type="match status" value="1"/>
</dbReference>
<dbReference type="Gene3D" id="1.25.40.20">
    <property type="entry name" value="Ankyrin repeat-containing domain"/>
    <property type="match status" value="1"/>
</dbReference>
<gene>
    <name evidence="7" type="ORF">THAOC_06600</name>
</gene>
<evidence type="ECO:0000259" key="6">
    <source>
        <dbReference type="PROSITE" id="PS50089"/>
    </source>
</evidence>
<comment type="caution">
    <text evidence="7">The sequence shown here is derived from an EMBL/GenBank/DDBJ whole genome shotgun (WGS) entry which is preliminary data.</text>
</comment>